<evidence type="ECO:0000313" key="2">
    <source>
        <dbReference type="EMBL" id="SUL35140.1"/>
    </source>
</evidence>
<proteinExistence type="predicted"/>
<name>A0A380EHD1_STAAU</name>
<dbReference type="InterPro" id="IPR004341">
    <property type="entry name" value="CAT_RNA-bd_dom"/>
</dbReference>
<feature type="domain" description="CAT RNA-binding" evidence="1">
    <location>
        <begin position="4"/>
        <end position="45"/>
    </location>
</feature>
<gene>
    <name evidence="2" type="primary">glcT_1</name>
    <name evidence="2" type="ORF">NCTC10702_02141</name>
</gene>
<dbReference type="Proteomes" id="UP000254116">
    <property type="component" value="Unassembled WGS sequence"/>
</dbReference>
<dbReference type="Gene3D" id="2.30.24.10">
    <property type="entry name" value="CAT RNA-binding domain"/>
    <property type="match status" value="1"/>
</dbReference>
<dbReference type="InterPro" id="IPR036650">
    <property type="entry name" value="CAT_RNA-bd_dom_sf"/>
</dbReference>
<dbReference type="GO" id="GO:0003723">
    <property type="term" value="F:RNA binding"/>
    <property type="evidence" value="ECO:0007669"/>
    <property type="project" value="InterPro"/>
</dbReference>
<reference evidence="2 3" key="1">
    <citation type="submission" date="2018-06" db="EMBL/GenBank/DDBJ databases">
        <authorList>
            <consortium name="Pathogen Informatics"/>
            <person name="Doyle S."/>
        </authorList>
    </citation>
    <scope>NUCLEOTIDE SEQUENCE [LARGE SCALE GENOMIC DNA]</scope>
    <source>
        <strain evidence="2 3">NCTC10702</strain>
    </source>
</reference>
<evidence type="ECO:0000313" key="3">
    <source>
        <dbReference type="Proteomes" id="UP000254116"/>
    </source>
</evidence>
<protein>
    <submittedName>
        <fullName evidence="2">Transcription antiterminator</fullName>
    </submittedName>
</protein>
<dbReference type="AlphaFoldDB" id="A0A380EHD1"/>
<dbReference type="SMART" id="SM01061">
    <property type="entry name" value="CAT_RBD"/>
    <property type="match status" value="1"/>
</dbReference>
<accession>A0A380EHD1</accession>
<sequence length="47" mass="5154">MGEYIVTKTLNNNVVVCTNNDQEVILIGKGIGFNKKEGMALTTKLLQ</sequence>
<evidence type="ECO:0000259" key="1">
    <source>
        <dbReference type="SMART" id="SM01061"/>
    </source>
</evidence>
<dbReference type="EMBL" id="UHBY01000003">
    <property type="protein sequence ID" value="SUL35140.1"/>
    <property type="molecule type" value="Genomic_DNA"/>
</dbReference>
<dbReference type="Pfam" id="PF03123">
    <property type="entry name" value="CAT_RBD"/>
    <property type="match status" value="1"/>
</dbReference>
<dbReference type="SUPFAM" id="SSF50151">
    <property type="entry name" value="SacY-like RNA-binding domain"/>
    <property type="match status" value="1"/>
</dbReference>
<organism evidence="2 3">
    <name type="scientific">Staphylococcus aureus</name>
    <dbReference type="NCBI Taxonomy" id="1280"/>
    <lineage>
        <taxon>Bacteria</taxon>
        <taxon>Bacillati</taxon>
        <taxon>Bacillota</taxon>
        <taxon>Bacilli</taxon>
        <taxon>Bacillales</taxon>
        <taxon>Staphylococcaceae</taxon>
        <taxon>Staphylococcus</taxon>
    </lineage>
</organism>